<reference evidence="1" key="1">
    <citation type="submission" date="2021-09" db="EMBL/GenBank/DDBJ databases">
        <authorList>
            <consortium name="AG Swart"/>
            <person name="Singh M."/>
            <person name="Singh A."/>
            <person name="Seah K."/>
            <person name="Emmerich C."/>
        </authorList>
    </citation>
    <scope>NUCLEOTIDE SEQUENCE</scope>
    <source>
        <strain evidence="1">ATCC30299</strain>
    </source>
</reference>
<organism evidence="1 2">
    <name type="scientific">Blepharisma stoltei</name>
    <dbReference type="NCBI Taxonomy" id="1481888"/>
    <lineage>
        <taxon>Eukaryota</taxon>
        <taxon>Sar</taxon>
        <taxon>Alveolata</taxon>
        <taxon>Ciliophora</taxon>
        <taxon>Postciliodesmatophora</taxon>
        <taxon>Heterotrichea</taxon>
        <taxon>Heterotrichida</taxon>
        <taxon>Blepharismidae</taxon>
        <taxon>Blepharisma</taxon>
    </lineage>
</organism>
<dbReference type="AlphaFoldDB" id="A0AAU9J188"/>
<evidence type="ECO:0000313" key="2">
    <source>
        <dbReference type="Proteomes" id="UP001162131"/>
    </source>
</evidence>
<protein>
    <submittedName>
        <fullName evidence="1">Uncharacterized protein</fullName>
    </submittedName>
</protein>
<sequence>MLSEIKQKISILLIKIVFSPIINKVRKLMQSSCIPEFLMQREIEGYSHIPSFSRIGKRSWTMADTISNHDQHEFKPNSSIVLTISKANHLIIIDKYGRCNYRSIFPFTNPLQITKSWELCVKALFWENDLIILLKQKNSEIIKFYKIRLSCLEENAIFRKEILFDKKLLFSQIDKIDYKRGVFTYNTIAEFQVWDIVGGAIMVTFAKSQEWQLKYSNCYILRYKNIIEGVLMELHKIDKNFKRKLQIMGLKTPFDVEVINESIICFVGALIFAVNFITSDMKIINEGAINKCYELEGDNMIVNFWNGKILLLPNFEKLIELNVFHLLVCDNEHLAVVFDKTASIVYIINKSDCMLINTVSIPRELNLSTIGINEDTYQIFLGTKRGQICILN</sequence>
<dbReference type="EMBL" id="CAJZBQ010000024">
    <property type="protein sequence ID" value="CAG9320001.1"/>
    <property type="molecule type" value="Genomic_DNA"/>
</dbReference>
<accession>A0AAU9J188</accession>
<gene>
    <name evidence="1" type="ORF">BSTOLATCC_MIC25242</name>
</gene>
<comment type="caution">
    <text evidence="1">The sequence shown here is derived from an EMBL/GenBank/DDBJ whole genome shotgun (WGS) entry which is preliminary data.</text>
</comment>
<keyword evidence="2" id="KW-1185">Reference proteome</keyword>
<evidence type="ECO:0000313" key="1">
    <source>
        <dbReference type="EMBL" id="CAG9320001.1"/>
    </source>
</evidence>
<name>A0AAU9J188_9CILI</name>
<dbReference type="Proteomes" id="UP001162131">
    <property type="component" value="Unassembled WGS sequence"/>
</dbReference>
<proteinExistence type="predicted"/>